<dbReference type="EMBL" id="MU266661">
    <property type="protein sequence ID" value="KAH7919433.1"/>
    <property type="molecule type" value="Genomic_DNA"/>
</dbReference>
<evidence type="ECO:0000313" key="1">
    <source>
        <dbReference type="EMBL" id="KAH7919433.1"/>
    </source>
</evidence>
<accession>A0ACB8B2V3</accession>
<sequence>MRINGSTLPETTLDDETLSILLRRLHPRIAAYNEVVIFLLKCNMDLKFIGSGEAAKALIFYVTDYVTKPALPAYIGLAALASAIEKTNERTNTARSQETVENPGRRALTMAVNSMISRLEMSHPQIMSYLLGGGDYYRSHSFQSATGRS</sequence>
<protein>
    <submittedName>
        <fullName evidence="1">Uncharacterized protein</fullName>
    </submittedName>
</protein>
<comment type="caution">
    <text evidence="1">The sequence shown here is derived from an EMBL/GenBank/DDBJ whole genome shotgun (WGS) entry which is preliminary data.</text>
</comment>
<gene>
    <name evidence="1" type="ORF">BV22DRAFT_1108077</name>
</gene>
<reference evidence="1" key="1">
    <citation type="journal article" date="2021" name="New Phytol.">
        <title>Evolutionary innovations through gain and loss of genes in the ectomycorrhizal Boletales.</title>
        <authorList>
            <person name="Wu G."/>
            <person name="Miyauchi S."/>
            <person name="Morin E."/>
            <person name="Kuo A."/>
            <person name="Drula E."/>
            <person name="Varga T."/>
            <person name="Kohler A."/>
            <person name="Feng B."/>
            <person name="Cao Y."/>
            <person name="Lipzen A."/>
            <person name="Daum C."/>
            <person name="Hundley H."/>
            <person name="Pangilinan J."/>
            <person name="Johnson J."/>
            <person name="Barry K."/>
            <person name="LaButti K."/>
            <person name="Ng V."/>
            <person name="Ahrendt S."/>
            <person name="Min B."/>
            <person name="Choi I.G."/>
            <person name="Park H."/>
            <person name="Plett J.M."/>
            <person name="Magnuson J."/>
            <person name="Spatafora J.W."/>
            <person name="Nagy L.G."/>
            <person name="Henrissat B."/>
            <person name="Grigoriev I.V."/>
            <person name="Yang Z.L."/>
            <person name="Xu J."/>
            <person name="Martin F.M."/>
        </authorList>
    </citation>
    <scope>NUCLEOTIDE SEQUENCE</scope>
    <source>
        <strain evidence="1">KUC20120723A-06</strain>
    </source>
</reference>
<keyword evidence="2" id="KW-1185">Reference proteome</keyword>
<organism evidence="1 2">
    <name type="scientific">Leucogyrophana mollusca</name>
    <dbReference type="NCBI Taxonomy" id="85980"/>
    <lineage>
        <taxon>Eukaryota</taxon>
        <taxon>Fungi</taxon>
        <taxon>Dikarya</taxon>
        <taxon>Basidiomycota</taxon>
        <taxon>Agaricomycotina</taxon>
        <taxon>Agaricomycetes</taxon>
        <taxon>Agaricomycetidae</taxon>
        <taxon>Boletales</taxon>
        <taxon>Boletales incertae sedis</taxon>
        <taxon>Leucogyrophana</taxon>
    </lineage>
</organism>
<dbReference type="Proteomes" id="UP000790709">
    <property type="component" value="Unassembled WGS sequence"/>
</dbReference>
<evidence type="ECO:0000313" key="2">
    <source>
        <dbReference type="Proteomes" id="UP000790709"/>
    </source>
</evidence>
<proteinExistence type="predicted"/>
<name>A0ACB8B2V3_9AGAM</name>